<proteinExistence type="predicted"/>
<keyword evidence="2" id="KW-1185">Reference proteome</keyword>
<reference evidence="1" key="1">
    <citation type="submission" date="2010-08" db="EMBL/GenBank/DDBJ databases">
        <authorList>
            <person name="Harkins D.M."/>
            <person name="Madupu R."/>
            <person name="Durkin A.S."/>
            <person name="Torralba M."/>
            <person name="Methe B."/>
            <person name="Sutton G.G."/>
            <person name="Nelson K.E."/>
        </authorList>
    </citation>
    <scope>NUCLEOTIDE SEQUENCE [LARGE SCALE GENOMIC DNA]</scope>
    <source>
        <strain evidence="1">ATCC 14266</strain>
    </source>
</reference>
<accession>E0DEM8</accession>
<protein>
    <submittedName>
        <fullName evidence="1">Uncharacterized protein</fullName>
    </submittedName>
</protein>
<name>E0DEM8_9CORY</name>
<gene>
    <name evidence="1" type="ORF">HMPREF0299_7424</name>
</gene>
<organism evidence="1 2">
    <name type="scientific">Corynebacterium matruchotii ATCC 14266</name>
    <dbReference type="NCBI Taxonomy" id="553207"/>
    <lineage>
        <taxon>Bacteria</taxon>
        <taxon>Bacillati</taxon>
        <taxon>Actinomycetota</taxon>
        <taxon>Actinomycetes</taxon>
        <taxon>Mycobacteriales</taxon>
        <taxon>Corynebacteriaceae</taxon>
        <taxon>Corynebacterium</taxon>
    </lineage>
</organism>
<dbReference type="EMBL" id="ACSH02000004">
    <property type="protein sequence ID" value="EFM49673.1"/>
    <property type="molecule type" value="Genomic_DNA"/>
</dbReference>
<comment type="caution">
    <text evidence="1">The sequence shown here is derived from an EMBL/GenBank/DDBJ whole genome shotgun (WGS) entry which is preliminary data.</text>
</comment>
<evidence type="ECO:0000313" key="1">
    <source>
        <dbReference type="EMBL" id="EFM49673.1"/>
    </source>
</evidence>
<dbReference type="AlphaFoldDB" id="E0DEM8"/>
<evidence type="ECO:0000313" key="2">
    <source>
        <dbReference type="Proteomes" id="UP000004218"/>
    </source>
</evidence>
<dbReference type="Proteomes" id="UP000004218">
    <property type="component" value="Unassembled WGS sequence"/>
</dbReference>
<sequence length="48" mass="5030">MGIGFPKLGFRFGALAVHGHLGVAHSELKLSKLEALGRGGPKLVLHVI</sequence>